<gene>
    <name evidence="6" type="ORF">VFPPC_12219</name>
</gene>
<dbReference type="PANTHER" id="PTHR43719">
    <property type="entry name" value="TWO-COMPONENT HISTIDINE KINASE"/>
    <property type="match status" value="1"/>
</dbReference>
<dbReference type="InterPro" id="IPR036890">
    <property type="entry name" value="HATPase_C_sf"/>
</dbReference>
<dbReference type="SUPFAM" id="SSF47384">
    <property type="entry name" value="Homodimeric domain of signal transducing histidine kinase"/>
    <property type="match status" value="1"/>
</dbReference>
<keyword evidence="1 2" id="KW-0597">Phosphoprotein</keyword>
<dbReference type="EMBL" id="LSBJ02000002">
    <property type="protein sequence ID" value="OAQ58251.1"/>
    <property type="molecule type" value="Genomic_DNA"/>
</dbReference>
<dbReference type="Pfam" id="PF00512">
    <property type="entry name" value="HisKA"/>
    <property type="match status" value="1"/>
</dbReference>
<dbReference type="AlphaFoldDB" id="A0A179EYJ5"/>
<feature type="domain" description="Response regulatory" evidence="5">
    <location>
        <begin position="1127"/>
        <end position="1248"/>
    </location>
</feature>
<dbReference type="InterPro" id="IPR003661">
    <property type="entry name" value="HisK_dim/P_dom"/>
</dbReference>
<evidence type="ECO:0000259" key="4">
    <source>
        <dbReference type="PROSITE" id="PS50109"/>
    </source>
</evidence>
<dbReference type="InterPro" id="IPR050956">
    <property type="entry name" value="2C_system_His_kinase"/>
</dbReference>
<dbReference type="InterPro" id="IPR004358">
    <property type="entry name" value="Sig_transdc_His_kin-like_C"/>
</dbReference>
<keyword evidence="6" id="KW-0418">Kinase</keyword>
<dbReference type="STRING" id="1380566.A0A179EYJ5"/>
<evidence type="ECO:0000313" key="7">
    <source>
        <dbReference type="Proteomes" id="UP000078397"/>
    </source>
</evidence>
<feature type="modified residue" description="4-aspartylphosphate" evidence="2">
    <location>
        <position position="1178"/>
    </location>
</feature>
<dbReference type="SUPFAM" id="SSF52172">
    <property type="entry name" value="CheY-like"/>
    <property type="match status" value="1"/>
</dbReference>
<protein>
    <submittedName>
        <fullName evidence="6">Histidine kinase</fullName>
    </submittedName>
</protein>
<dbReference type="InterPro" id="IPR003594">
    <property type="entry name" value="HATPase_dom"/>
</dbReference>
<dbReference type="SUPFAM" id="SSF55874">
    <property type="entry name" value="ATPase domain of HSP90 chaperone/DNA topoisomerase II/histidine kinase"/>
    <property type="match status" value="1"/>
</dbReference>
<dbReference type="Gene3D" id="3.40.50.2300">
    <property type="match status" value="1"/>
</dbReference>
<dbReference type="InterPro" id="IPR001789">
    <property type="entry name" value="Sig_transdc_resp-reg_receiver"/>
</dbReference>
<dbReference type="SMART" id="SM00387">
    <property type="entry name" value="HATPase_c"/>
    <property type="match status" value="1"/>
</dbReference>
<dbReference type="PROSITE" id="PS50110">
    <property type="entry name" value="RESPONSE_REGULATORY"/>
    <property type="match status" value="1"/>
</dbReference>
<dbReference type="OrthoDB" id="303614at2759"/>
<feature type="region of interest" description="Disordered" evidence="3">
    <location>
        <begin position="1089"/>
        <end position="1120"/>
    </location>
</feature>
<dbReference type="InterPro" id="IPR029016">
    <property type="entry name" value="GAF-like_dom_sf"/>
</dbReference>
<organism evidence="6 7">
    <name type="scientific">Pochonia chlamydosporia 170</name>
    <dbReference type="NCBI Taxonomy" id="1380566"/>
    <lineage>
        <taxon>Eukaryota</taxon>
        <taxon>Fungi</taxon>
        <taxon>Dikarya</taxon>
        <taxon>Ascomycota</taxon>
        <taxon>Pezizomycotina</taxon>
        <taxon>Sordariomycetes</taxon>
        <taxon>Hypocreomycetidae</taxon>
        <taxon>Hypocreales</taxon>
        <taxon>Clavicipitaceae</taxon>
        <taxon>Pochonia</taxon>
    </lineage>
</organism>
<accession>A0A179EYJ5</accession>
<dbReference type="SMART" id="SM00388">
    <property type="entry name" value="HisKA"/>
    <property type="match status" value="1"/>
</dbReference>
<evidence type="ECO:0000256" key="3">
    <source>
        <dbReference type="SAM" id="MobiDB-lite"/>
    </source>
</evidence>
<feature type="region of interest" description="Disordered" evidence="3">
    <location>
        <begin position="373"/>
        <end position="429"/>
    </location>
</feature>
<dbReference type="CDD" id="cd17546">
    <property type="entry name" value="REC_hyHK_CKI1_RcsC-like"/>
    <property type="match status" value="1"/>
</dbReference>
<evidence type="ECO:0000313" key="6">
    <source>
        <dbReference type="EMBL" id="OAQ58251.1"/>
    </source>
</evidence>
<keyword evidence="7" id="KW-1185">Reference proteome</keyword>
<name>A0A179EYJ5_METCM</name>
<dbReference type="Gene3D" id="3.30.565.10">
    <property type="entry name" value="Histidine kinase-like ATPase, C-terminal domain"/>
    <property type="match status" value="1"/>
</dbReference>
<dbReference type="GeneID" id="28854153"/>
<sequence length="1250" mass="137060">MAFIAVSEANRVRETFRYDAGLIAASVANTPEQLIPSSQLRSSSDAVLTALAQLAVLRLNASRAIISLFDSDNQYIVAEATPKLSLRPNASAASVLWLSGTHIPRSSWICSYVLGLQPTDSDEGKLPVCVVDDPSQDARFLDRSLDRDWPSYRFYAGVPICTRHGINIGVLSVYDDKPRHGLDGNVTAMRELSAIIMDHFETKRSSIANRLGEHMIRGVGEFVDGSTTLSGKNARKKFGLRSKELNVKSELASCKDKPPELLPSGQISPAIALSVESTPTQLSQWQRPLVLSTDWSEKDNPFGNGKLPVSMATENSNASATSTDRRKGQSYTSQVWSIFDKASTIVRESMDVDGVVFVEARLSVFGVHGDINRPWGPRASGSASSSGDDVSIPAVPTSHDADEEGYAVQSSRSVLASDGPQGPADPAPFNLSEKLLRKLLRRYPRGNIFNCDEFGAKQSSDWSSEEATSANHISAHGGEENRRKLCSNRFRMGQSEQDMLMKMLPGARCIAFAPVWDPQDQRWFAGSFAYTKARNRVFTTRGDLGYLIAFGAVAMTEVCRLRATLADNSKMDMLSSLSHELRSPLHGMVLGLEMLQDTSLDMFQKDIVHTVESCTRTLLDTVNHLLDWTKINNLSTKRPARKIGVDISGRSTEKPLDHDSLTTNTAELNLASGSSAILLDALTEEVVESVFAGYTYQQLTVARSVKPTPNGDNRDHLRRFDGIHATTDDYEFTHPQQVILSGSKDILVNLCIDPAATWSFNTQPGAIRRIIMNLLGNSLKYTATGSITVRVSQSSAHSHRLNNVRTHGHVRTVRIVVSDTGRGISENYLKNHLFVPFSQEDRLSPGVGLGLSLVKRIASALGGYVQVQSRVGQGTTITVSLPLEKSAHSRGLTLTEVEGSGKQGNEEFETCVGKLSGLKLRLAGFDTATELTMNAARTAHGQVDFRSNLASTCRNWLGMHVLESEEDKLTTADLILCNEDHLDDLSETTTGTFTTPVVVICRNSLVTRDLEMEWMKNIANGKLCGLQLVDFISQPAGPRKLAKVLASSLQRWQSSSSAKIYAQLTPPEELDEARLPLSDLRIESGFTGMRCGGGETDESHMKPSSLPTPPQEEQKVATPTEYPNRSRFLLVDDNPINIKILSHYLDKTSLPHDTARNGKEAVEVFKKQPKAYKGIFMDLTMPVMNGFEATRLIRQRERESRVPACYIIAMTGLASVEAQKAAIASGIDLFLTKPVKMADLKQLLMSKGLL</sequence>
<dbReference type="Proteomes" id="UP000078397">
    <property type="component" value="Unassembled WGS sequence"/>
</dbReference>
<dbReference type="CDD" id="cd00082">
    <property type="entry name" value="HisKA"/>
    <property type="match status" value="1"/>
</dbReference>
<dbReference type="SUPFAM" id="SSF55781">
    <property type="entry name" value="GAF domain-like"/>
    <property type="match status" value="1"/>
</dbReference>
<feature type="compositionally biased region" description="Low complexity" evidence="3">
    <location>
        <begin position="379"/>
        <end position="389"/>
    </location>
</feature>
<dbReference type="Pfam" id="PF00072">
    <property type="entry name" value="Response_reg"/>
    <property type="match status" value="1"/>
</dbReference>
<keyword evidence="6" id="KW-0808">Transferase</keyword>
<evidence type="ECO:0000259" key="5">
    <source>
        <dbReference type="PROSITE" id="PS50110"/>
    </source>
</evidence>
<evidence type="ECO:0000256" key="2">
    <source>
        <dbReference type="PROSITE-ProRule" id="PRU00169"/>
    </source>
</evidence>
<dbReference type="KEGG" id="pchm:VFPPC_12219"/>
<dbReference type="SMART" id="SM00448">
    <property type="entry name" value="REC"/>
    <property type="match status" value="1"/>
</dbReference>
<dbReference type="Gene3D" id="3.30.450.40">
    <property type="match status" value="1"/>
</dbReference>
<dbReference type="Gene3D" id="1.10.287.130">
    <property type="match status" value="1"/>
</dbReference>
<dbReference type="PROSITE" id="PS50109">
    <property type="entry name" value="HIS_KIN"/>
    <property type="match status" value="1"/>
</dbReference>
<dbReference type="GO" id="GO:0000155">
    <property type="term" value="F:phosphorelay sensor kinase activity"/>
    <property type="evidence" value="ECO:0007669"/>
    <property type="project" value="InterPro"/>
</dbReference>
<dbReference type="Pfam" id="PF02518">
    <property type="entry name" value="HATPase_c"/>
    <property type="match status" value="1"/>
</dbReference>
<dbReference type="InterPro" id="IPR011006">
    <property type="entry name" value="CheY-like_superfamily"/>
</dbReference>
<comment type="caution">
    <text evidence="6">The sequence shown here is derived from an EMBL/GenBank/DDBJ whole genome shotgun (WGS) entry which is preliminary data.</text>
</comment>
<dbReference type="InterPro" id="IPR005467">
    <property type="entry name" value="His_kinase_dom"/>
</dbReference>
<reference evidence="6 7" key="1">
    <citation type="journal article" date="2016" name="PLoS Pathog.">
        <title>Biosynthesis of antibiotic leucinostatins in bio-control fungus Purpureocillium lilacinum and their inhibition on phytophthora revealed by genome mining.</title>
        <authorList>
            <person name="Wang G."/>
            <person name="Liu Z."/>
            <person name="Lin R."/>
            <person name="Li E."/>
            <person name="Mao Z."/>
            <person name="Ling J."/>
            <person name="Yang Y."/>
            <person name="Yin W.B."/>
            <person name="Xie B."/>
        </authorList>
    </citation>
    <scope>NUCLEOTIDE SEQUENCE [LARGE SCALE GENOMIC DNA]</scope>
    <source>
        <strain evidence="6">170</strain>
    </source>
</reference>
<feature type="domain" description="Histidine kinase" evidence="4">
    <location>
        <begin position="576"/>
        <end position="885"/>
    </location>
</feature>
<evidence type="ECO:0000256" key="1">
    <source>
        <dbReference type="ARBA" id="ARBA00022553"/>
    </source>
</evidence>
<dbReference type="PRINTS" id="PR00344">
    <property type="entry name" value="BCTRLSENSOR"/>
</dbReference>
<proteinExistence type="predicted"/>
<dbReference type="InterPro" id="IPR036097">
    <property type="entry name" value="HisK_dim/P_sf"/>
</dbReference>
<dbReference type="RefSeq" id="XP_018136437.1">
    <property type="nucleotide sequence ID" value="XM_018290159.1"/>
</dbReference>
<dbReference type="PANTHER" id="PTHR43719:SF69">
    <property type="entry name" value="HISTIDINE KINASE G7"/>
    <property type="match status" value="1"/>
</dbReference>